<evidence type="ECO:0000256" key="7">
    <source>
        <dbReference type="SAM" id="Phobius"/>
    </source>
</evidence>
<dbReference type="InterPro" id="IPR020846">
    <property type="entry name" value="MFS_dom"/>
</dbReference>
<feature type="transmembrane region" description="Helical" evidence="7">
    <location>
        <begin position="172"/>
        <end position="191"/>
    </location>
</feature>
<evidence type="ECO:0000313" key="10">
    <source>
        <dbReference type="Proteomes" id="UP001285352"/>
    </source>
</evidence>
<dbReference type="SUPFAM" id="SSF103473">
    <property type="entry name" value="MFS general substrate transporter"/>
    <property type="match status" value="1"/>
</dbReference>
<dbReference type="PROSITE" id="PS50850">
    <property type="entry name" value="MFS"/>
    <property type="match status" value="1"/>
</dbReference>
<reference evidence="9 10" key="1">
    <citation type="submission" date="2023-11" db="EMBL/GenBank/DDBJ databases">
        <title>Lentzea sokolovensis, sp. nov., Lentzea kristufkii, sp. nov., and Lentzea miocenensis, sp. nov., rare actinobacteria from Sokolov Coal Basin, Miocene lacustrine sediment, Czech Republic.</title>
        <authorList>
            <person name="Lara A."/>
            <person name="Kotroba L."/>
            <person name="Nouioui I."/>
            <person name="Neumann-Schaal M."/>
            <person name="Mast Y."/>
            <person name="Chronakova A."/>
        </authorList>
    </citation>
    <scope>NUCLEOTIDE SEQUENCE [LARGE SCALE GENOMIC DNA]</scope>
    <source>
        <strain evidence="9 10">BCCO 10_0061</strain>
    </source>
</reference>
<feature type="transmembrane region" description="Helical" evidence="7">
    <location>
        <begin position="47"/>
        <end position="67"/>
    </location>
</feature>
<feature type="domain" description="Major facilitator superfamily (MFS) profile" evidence="8">
    <location>
        <begin position="219"/>
        <end position="401"/>
    </location>
</feature>
<feature type="transmembrane region" description="Helical" evidence="7">
    <location>
        <begin position="12"/>
        <end position="35"/>
    </location>
</feature>
<dbReference type="PANTHER" id="PTHR23513:SF6">
    <property type="entry name" value="MAJOR FACILITATOR SUPERFAMILY ASSOCIATED DOMAIN-CONTAINING PROTEIN"/>
    <property type="match status" value="1"/>
</dbReference>
<dbReference type="Proteomes" id="UP001285352">
    <property type="component" value="Unassembled WGS sequence"/>
</dbReference>
<keyword evidence="5 7" id="KW-1133">Transmembrane helix</keyword>
<name>A0ABU4URN0_9PSEU</name>
<sequence length="401" mass="41000">MPALLKVIDFRRFWVATGVSTAGNGVSFVAIPLAATLTLNASALEMGLLSAAMWLPSLLLSAHMGALADRTGRGKAAMITADVVRAALLVGVWAAWYFDALTLVQLLATVFLLGVFSTLYAVHENTLFADLVSPDQYVAGQSLIHGAGSTASVAGSTAGGLLVSLVSAPVTLLLDAISFITSAGLLSRTRVRRRPVREDRRGDGGVAEGLRFIAHHSQIRTLVAVTATTNTFEMMFSALVVLFLTEQLHLSPAMIGLASGLAAVGGVLGSVATSPVAARIGLGGALCAGVLLSTVPLAATPLIGTLTAVLVASLVAGFGGVVQDISVGTMFTAMVPDDVRARVRGAFMTVSFGARPAGALLGGVVATLTSLTTALTIAAVGGACAVVWLVRSPVRAFRVPR</sequence>
<dbReference type="RefSeq" id="WP_319973664.1">
    <property type="nucleotide sequence ID" value="NZ_JAXAVU010000001.1"/>
</dbReference>
<evidence type="ECO:0000256" key="5">
    <source>
        <dbReference type="ARBA" id="ARBA00022989"/>
    </source>
</evidence>
<protein>
    <submittedName>
        <fullName evidence="9">MFS transporter</fullName>
    </submittedName>
</protein>
<dbReference type="Pfam" id="PF05977">
    <property type="entry name" value="MFS_3"/>
    <property type="match status" value="1"/>
</dbReference>
<dbReference type="InterPro" id="IPR010290">
    <property type="entry name" value="TM_effector"/>
</dbReference>
<gene>
    <name evidence="9" type="ORF">SK854_04520</name>
</gene>
<feature type="transmembrane region" description="Helical" evidence="7">
    <location>
        <begin position="221"/>
        <end position="244"/>
    </location>
</feature>
<proteinExistence type="predicted"/>
<evidence type="ECO:0000256" key="6">
    <source>
        <dbReference type="ARBA" id="ARBA00023136"/>
    </source>
</evidence>
<keyword evidence="10" id="KW-1185">Reference proteome</keyword>
<accession>A0ABU4URN0</accession>
<keyword evidence="6 7" id="KW-0472">Membrane</keyword>
<feature type="transmembrane region" description="Helical" evidence="7">
    <location>
        <begin position="302"/>
        <end position="322"/>
    </location>
</feature>
<keyword evidence="2" id="KW-0813">Transport</keyword>
<evidence type="ECO:0000259" key="8">
    <source>
        <dbReference type="PROSITE" id="PS50850"/>
    </source>
</evidence>
<evidence type="ECO:0000256" key="4">
    <source>
        <dbReference type="ARBA" id="ARBA00022692"/>
    </source>
</evidence>
<keyword evidence="4 7" id="KW-0812">Transmembrane</keyword>
<comment type="caution">
    <text evidence="9">The sequence shown here is derived from an EMBL/GenBank/DDBJ whole genome shotgun (WGS) entry which is preliminary data.</text>
</comment>
<dbReference type="Gene3D" id="1.20.1250.20">
    <property type="entry name" value="MFS general substrate transporter like domains"/>
    <property type="match status" value="1"/>
</dbReference>
<feature type="transmembrane region" description="Helical" evidence="7">
    <location>
        <begin position="250"/>
        <end position="269"/>
    </location>
</feature>
<keyword evidence="3" id="KW-1003">Cell membrane</keyword>
<evidence type="ECO:0000256" key="3">
    <source>
        <dbReference type="ARBA" id="ARBA00022475"/>
    </source>
</evidence>
<dbReference type="PANTHER" id="PTHR23513">
    <property type="entry name" value="INTEGRAL MEMBRANE EFFLUX PROTEIN-RELATED"/>
    <property type="match status" value="1"/>
</dbReference>
<organism evidence="9 10">
    <name type="scientific">Lentzea sokolovensis</name>
    <dbReference type="NCBI Taxonomy" id="3095429"/>
    <lineage>
        <taxon>Bacteria</taxon>
        <taxon>Bacillati</taxon>
        <taxon>Actinomycetota</taxon>
        <taxon>Actinomycetes</taxon>
        <taxon>Pseudonocardiales</taxon>
        <taxon>Pseudonocardiaceae</taxon>
        <taxon>Lentzea</taxon>
    </lineage>
</organism>
<evidence type="ECO:0000256" key="2">
    <source>
        <dbReference type="ARBA" id="ARBA00022448"/>
    </source>
</evidence>
<feature type="transmembrane region" description="Helical" evidence="7">
    <location>
        <begin position="371"/>
        <end position="390"/>
    </location>
</feature>
<comment type="subcellular location">
    <subcellularLocation>
        <location evidence="1">Cell membrane</location>
        <topology evidence="1">Multi-pass membrane protein</topology>
    </subcellularLocation>
</comment>
<dbReference type="InterPro" id="IPR036259">
    <property type="entry name" value="MFS_trans_sf"/>
</dbReference>
<reference evidence="9 10" key="2">
    <citation type="submission" date="2023-11" db="EMBL/GenBank/DDBJ databases">
        <authorList>
            <person name="Lara A.C."/>
            <person name="Chronakova A."/>
        </authorList>
    </citation>
    <scope>NUCLEOTIDE SEQUENCE [LARGE SCALE GENOMIC DNA]</scope>
    <source>
        <strain evidence="9 10">BCCO 10_0061</strain>
    </source>
</reference>
<feature type="transmembrane region" description="Helical" evidence="7">
    <location>
        <begin position="276"/>
        <end position="296"/>
    </location>
</feature>
<evidence type="ECO:0000313" key="9">
    <source>
        <dbReference type="EMBL" id="MDX8141365.1"/>
    </source>
</evidence>
<dbReference type="CDD" id="cd06173">
    <property type="entry name" value="MFS_MefA_like"/>
    <property type="match status" value="1"/>
</dbReference>
<evidence type="ECO:0000256" key="1">
    <source>
        <dbReference type="ARBA" id="ARBA00004651"/>
    </source>
</evidence>
<feature type="transmembrane region" description="Helical" evidence="7">
    <location>
        <begin position="343"/>
        <end position="365"/>
    </location>
</feature>
<dbReference type="EMBL" id="JAXAVU010000001">
    <property type="protein sequence ID" value="MDX8141365.1"/>
    <property type="molecule type" value="Genomic_DNA"/>
</dbReference>